<dbReference type="EMBL" id="JPKZ01002147">
    <property type="protein sequence ID" value="KHN78170.1"/>
    <property type="molecule type" value="Genomic_DNA"/>
</dbReference>
<organism evidence="1 2">
    <name type="scientific">Toxocara canis</name>
    <name type="common">Canine roundworm</name>
    <dbReference type="NCBI Taxonomy" id="6265"/>
    <lineage>
        <taxon>Eukaryota</taxon>
        <taxon>Metazoa</taxon>
        <taxon>Ecdysozoa</taxon>
        <taxon>Nematoda</taxon>
        <taxon>Chromadorea</taxon>
        <taxon>Rhabditida</taxon>
        <taxon>Spirurina</taxon>
        <taxon>Ascaridomorpha</taxon>
        <taxon>Ascaridoidea</taxon>
        <taxon>Toxocaridae</taxon>
        <taxon>Toxocara</taxon>
    </lineage>
</organism>
<comment type="caution">
    <text evidence="1">The sequence shown here is derived from an EMBL/GenBank/DDBJ whole genome shotgun (WGS) entry which is preliminary data.</text>
</comment>
<dbReference type="Proteomes" id="UP000031036">
    <property type="component" value="Unassembled WGS sequence"/>
</dbReference>
<evidence type="ECO:0000313" key="1">
    <source>
        <dbReference type="EMBL" id="KHN78170.1"/>
    </source>
</evidence>
<protein>
    <submittedName>
        <fullName evidence="1">Uncharacterized protein</fullName>
    </submittedName>
</protein>
<proteinExistence type="predicted"/>
<reference evidence="1 2" key="1">
    <citation type="submission" date="2014-11" db="EMBL/GenBank/DDBJ databases">
        <title>Genetic blueprint of the zoonotic pathogen Toxocara canis.</title>
        <authorList>
            <person name="Zhu X.-Q."/>
            <person name="Korhonen P.K."/>
            <person name="Cai H."/>
            <person name="Young N.D."/>
            <person name="Nejsum P."/>
            <person name="von Samson-Himmelstjerna G."/>
            <person name="Boag P.R."/>
            <person name="Tan P."/>
            <person name="Li Q."/>
            <person name="Min J."/>
            <person name="Yang Y."/>
            <person name="Wang X."/>
            <person name="Fang X."/>
            <person name="Hall R.S."/>
            <person name="Hofmann A."/>
            <person name="Sternberg P.W."/>
            <person name="Jex A.R."/>
            <person name="Gasser R.B."/>
        </authorList>
    </citation>
    <scope>NUCLEOTIDE SEQUENCE [LARGE SCALE GENOMIC DNA]</scope>
    <source>
        <strain evidence="1">PN_DK_2014</strain>
    </source>
</reference>
<feature type="non-terminal residue" evidence="1">
    <location>
        <position position="114"/>
    </location>
</feature>
<name>A0A0B2VB13_TOXCA</name>
<keyword evidence="2" id="KW-1185">Reference proteome</keyword>
<evidence type="ECO:0000313" key="2">
    <source>
        <dbReference type="Proteomes" id="UP000031036"/>
    </source>
</evidence>
<sequence length="114" mass="13486">PSLRLGNDERLEEAKRKQLFERNAARNRRLKWSGAIEKASRPIKFHDLQYILAIGWEKGSGSQYRWIKKQRYAITSEHVTHPLMVLKSSLTVFPRGTFLHRFIQLNFVHWLGID</sequence>
<gene>
    <name evidence="1" type="ORF">Tcan_00499</name>
</gene>
<dbReference type="AlphaFoldDB" id="A0A0B2VB13"/>
<accession>A0A0B2VB13</accession>
<feature type="non-terminal residue" evidence="1">
    <location>
        <position position="1"/>
    </location>
</feature>